<dbReference type="EMBL" id="JAPFFJ010000002">
    <property type="protein sequence ID" value="KAJ6434162.1"/>
    <property type="molecule type" value="Genomic_DNA"/>
</dbReference>
<accession>A0AAD6L2N7</accession>
<dbReference type="Proteomes" id="UP001162972">
    <property type="component" value="Chromosome 13"/>
</dbReference>
<protein>
    <submittedName>
        <fullName evidence="2">Uncharacterized protein</fullName>
    </submittedName>
</protein>
<sequence length="127" mass="14510">MLALVYDFLTSCNIYMPARCCSLVVPDLNSKAVARLDLPHHSLLNLERTADRKFADGKKVVTEFVKFHVKKAEGEQRLQGRGDEISEKRRTMPSKSIERNSLAKKRLQELPERDSNKEEEAEKAIVP</sequence>
<proteinExistence type="predicted"/>
<feature type="compositionally biased region" description="Basic and acidic residues" evidence="1">
    <location>
        <begin position="76"/>
        <end position="90"/>
    </location>
</feature>
<evidence type="ECO:0000313" key="2">
    <source>
        <dbReference type="EMBL" id="KAJ6434162.1"/>
    </source>
</evidence>
<organism evidence="2 3">
    <name type="scientific">Salix udensis</name>
    <dbReference type="NCBI Taxonomy" id="889485"/>
    <lineage>
        <taxon>Eukaryota</taxon>
        <taxon>Viridiplantae</taxon>
        <taxon>Streptophyta</taxon>
        <taxon>Embryophyta</taxon>
        <taxon>Tracheophyta</taxon>
        <taxon>Spermatophyta</taxon>
        <taxon>Magnoliopsida</taxon>
        <taxon>eudicotyledons</taxon>
        <taxon>Gunneridae</taxon>
        <taxon>Pentapetalae</taxon>
        <taxon>rosids</taxon>
        <taxon>fabids</taxon>
        <taxon>Malpighiales</taxon>
        <taxon>Salicaceae</taxon>
        <taxon>Saliceae</taxon>
        <taxon>Salix</taxon>
    </lineage>
</organism>
<comment type="caution">
    <text evidence="2">The sequence shown here is derived from an EMBL/GenBank/DDBJ whole genome shotgun (WGS) entry which is preliminary data.</text>
</comment>
<feature type="compositionally biased region" description="Basic and acidic residues" evidence="1">
    <location>
        <begin position="106"/>
        <end position="127"/>
    </location>
</feature>
<feature type="region of interest" description="Disordered" evidence="1">
    <location>
        <begin position="76"/>
        <end position="127"/>
    </location>
</feature>
<evidence type="ECO:0000256" key="1">
    <source>
        <dbReference type="SAM" id="MobiDB-lite"/>
    </source>
</evidence>
<reference evidence="2 3" key="1">
    <citation type="journal article" date="2023" name="Int. J. Mol. Sci.">
        <title>De Novo Assembly and Annotation of 11 Diverse Shrub Willow (Salix) Genomes Reveals Novel Gene Organization in Sex-Linked Regions.</title>
        <authorList>
            <person name="Hyden B."/>
            <person name="Feng K."/>
            <person name="Yates T.B."/>
            <person name="Jawdy S."/>
            <person name="Cereghino C."/>
            <person name="Smart L.B."/>
            <person name="Muchero W."/>
        </authorList>
    </citation>
    <scope>NUCLEOTIDE SEQUENCE [LARGE SCALE GENOMIC DNA]</scope>
    <source>
        <tissue evidence="2">Shoot tip</tissue>
    </source>
</reference>
<gene>
    <name evidence="2" type="ORF">OIU84_017806</name>
</gene>
<name>A0AAD6L2N7_9ROSI</name>
<dbReference type="AlphaFoldDB" id="A0AAD6L2N7"/>
<keyword evidence="3" id="KW-1185">Reference proteome</keyword>
<evidence type="ECO:0000313" key="3">
    <source>
        <dbReference type="Proteomes" id="UP001162972"/>
    </source>
</evidence>